<evidence type="ECO:0000256" key="1">
    <source>
        <dbReference type="SAM" id="Phobius"/>
    </source>
</evidence>
<dbReference type="Proteomes" id="UP000606193">
    <property type="component" value="Unassembled WGS sequence"/>
</dbReference>
<sequence length="199" mass="22041">MKEILLELGICLAAAAFLMIYHECVRLFVYMFCQKSVKCFRTAPWKVWRYIDPVGLILSLTSMVPISKPYFFRVRDRRTNLCLGMAGIVSLVVVLAGSVAVLRLGYGGIDGLDHLVLPHWWNAIVPILVQYLALLSAGMLTANLFPISTFDMGMIVAGVSPAAYLGMIKADGTVKLIFVLVVLLDMIHYGASRLIVLFL</sequence>
<keyword evidence="3" id="KW-1185">Reference proteome</keyword>
<keyword evidence="1" id="KW-0472">Membrane</keyword>
<evidence type="ECO:0000313" key="2">
    <source>
        <dbReference type="EMBL" id="MBC8561710.1"/>
    </source>
</evidence>
<feature type="transmembrane region" description="Helical" evidence="1">
    <location>
        <begin position="152"/>
        <end position="170"/>
    </location>
</feature>
<dbReference type="EMBL" id="JACRSX010000003">
    <property type="protein sequence ID" value="MBC8561710.1"/>
    <property type="molecule type" value="Genomic_DNA"/>
</dbReference>
<keyword evidence="1" id="KW-0812">Transmembrane</keyword>
<organism evidence="2 3">
    <name type="scientific">Jutongia huaianensis</name>
    <dbReference type="NCBI Taxonomy" id="2763668"/>
    <lineage>
        <taxon>Bacteria</taxon>
        <taxon>Bacillati</taxon>
        <taxon>Bacillota</taxon>
        <taxon>Clostridia</taxon>
        <taxon>Lachnospirales</taxon>
        <taxon>Lachnospiraceae</taxon>
        <taxon>Jutongia</taxon>
    </lineage>
</organism>
<accession>A0ABR7N051</accession>
<dbReference type="RefSeq" id="WP_249297374.1">
    <property type="nucleotide sequence ID" value="NZ_JACRSX010000003.1"/>
</dbReference>
<gene>
    <name evidence="2" type="ORF">H8704_03540</name>
</gene>
<evidence type="ECO:0000313" key="3">
    <source>
        <dbReference type="Proteomes" id="UP000606193"/>
    </source>
</evidence>
<feature type="transmembrane region" description="Helical" evidence="1">
    <location>
        <begin position="176"/>
        <end position="198"/>
    </location>
</feature>
<reference evidence="2 3" key="1">
    <citation type="submission" date="2020-08" db="EMBL/GenBank/DDBJ databases">
        <title>Genome public.</title>
        <authorList>
            <person name="Liu C."/>
            <person name="Sun Q."/>
        </authorList>
    </citation>
    <scope>NUCLEOTIDE SEQUENCE [LARGE SCALE GENOMIC DNA]</scope>
    <source>
        <strain evidence="2 3">NSJ-37</strain>
    </source>
</reference>
<comment type="caution">
    <text evidence="2">The sequence shown here is derived from an EMBL/GenBank/DDBJ whole genome shotgun (WGS) entry which is preliminary data.</text>
</comment>
<name>A0ABR7N051_9FIRM</name>
<feature type="transmembrane region" description="Helical" evidence="1">
    <location>
        <begin position="124"/>
        <end position="145"/>
    </location>
</feature>
<keyword evidence="1" id="KW-1133">Transmembrane helix</keyword>
<protein>
    <submittedName>
        <fullName evidence="2">Uncharacterized protein</fullName>
    </submittedName>
</protein>
<feature type="transmembrane region" description="Helical" evidence="1">
    <location>
        <begin position="5"/>
        <end position="22"/>
    </location>
</feature>
<proteinExistence type="predicted"/>
<feature type="transmembrane region" description="Helical" evidence="1">
    <location>
        <begin position="83"/>
        <end position="104"/>
    </location>
</feature>